<keyword evidence="4" id="KW-1185">Reference proteome</keyword>
<keyword evidence="2" id="KW-0472">Membrane</keyword>
<sequence>MARLVMRSPGLIIWAALILMFAVFAVRYVHSLPGAVTAALMVAAFGGTWFLTVRDTARQESLGAPLRRAHLAAASETVSEPEADPGREAEAGSLADTLDLPRVEDSDEPSDEVDREHQVGAS</sequence>
<comment type="caution">
    <text evidence="3">The sequence shown here is derived from an EMBL/GenBank/DDBJ whole genome shotgun (WGS) entry which is preliminary data.</text>
</comment>
<organism evidence="3 4">
    <name type="scientific">Spongisporangium articulatum</name>
    <dbReference type="NCBI Taxonomy" id="3362603"/>
    <lineage>
        <taxon>Bacteria</taxon>
        <taxon>Bacillati</taxon>
        <taxon>Actinomycetota</taxon>
        <taxon>Actinomycetes</taxon>
        <taxon>Kineosporiales</taxon>
        <taxon>Kineosporiaceae</taxon>
        <taxon>Spongisporangium</taxon>
    </lineage>
</organism>
<feature type="compositionally biased region" description="Basic and acidic residues" evidence="1">
    <location>
        <begin position="112"/>
        <end position="122"/>
    </location>
</feature>
<keyword evidence="2" id="KW-1133">Transmembrane helix</keyword>
<evidence type="ECO:0000256" key="1">
    <source>
        <dbReference type="SAM" id="MobiDB-lite"/>
    </source>
</evidence>
<keyword evidence="2" id="KW-0812">Transmembrane</keyword>
<feature type="transmembrane region" description="Helical" evidence="2">
    <location>
        <begin position="35"/>
        <end position="53"/>
    </location>
</feature>
<evidence type="ECO:0000313" key="3">
    <source>
        <dbReference type="EMBL" id="MFI7587898.1"/>
    </source>
</evidence>
<gene>
    <name evidence="3" type="ORF">ACIB24_12570</name>
</gene>
<evidence type="ECO:0000313" key="4">
    <source>
        <dbReference type="Proteomes" id="UP001612915"/>
    </source>
</evidence>
<protein>
    <submittedName>
        <fullName evidence="3">Uncharacterized protein</fullName>
    </submittedName>
</protein>
<accession>A0ABW8AP58</accession>
<dbReference type="RefSeq" id="WP_398280500.1">
    <property type="nucleotide sequence ID" value="NZ_JBITLV010000004.1"/>
</dbReference>
<evidence type="ECO:0000256" key="2">
    <source>
        <dbReference type="SAM" id="Phobius"/>
    </source>
</evidence>
<name>A0ABW8AP58_9ACTN</name>
<reference evidence="3 4" key="1">
    <citation type="submission" date="2024-10" db="EMBL/GenBank/DDBJ databases">
        <title>The Natural Products Discovery Center: Release of the First 8490 Sequenced Strains for Exploring Actinobacteria Biosynthetic Diversity.</title>
        <authorList>
            <person name="Kalkreuter E."/>
            <person name="Kautsar S.A."/>
            <person name="Yang D."/>
            <person name="Bader C.D."/>
            <person name="Teijaro C.N."/>
            <person name="Fluegel L."/>
            <person name="Davis C.M."/>
            <person name="Simpson J.R."/>
            <person name="Lauterbach L."/>
            <person name="Steele A.D."/>
            <person name="Gui C."/>
            <person name="Meng S."/>
            <person name="Li G."/>
            <person name="Viehrig K."/>
            <person name="Ye F."/>
            <person name="Su P."/>
            <person name="Kiefer A.F."/>
            <person name="Nichols A."/>
            <person name="Cepeda A.J."/>
            <person name="Yan W."/>
            <person name="Fan B."/>
            <person name="Jiang Y."/>
            <person name="Adhikari A."/>
            <person name="Zheng C.-J."/>
            <person name="Schuster L."/>
            <person name="Cowan T.M."/>
            <person name="Smanski M.J."/>
            <person name="Chevrette M.G."/>
            <person name="De Carvalho L.P.S."/>
            <person name="Shen B."/>
        </authorList>
    </citation>
    <scope>NUCLEOTIDE SEQUENCE [LARGE SCALE GENOMIC DNA]</scope>
    <source>
        <strain evidence="3 4">NPDC049639</strain>
    </source>
</reference>
<dbReference type="Proteomes" id="UP001612915">
    <property type="component" value="Unassembled WGS sequence"/>
</dbReference>
<dbReference type="EMBL" id="JBITLV010000004">
    <property type="protein sequence ID" value="MFI7587898.1"/>
    <property type="molecule type" value="Genomic_DNA"/>
</dbReference>
<feature type="region of interest" description="Disordered" evidence="1">
    <location>
        <begin position="73"/>
        <end position="122"/>
    </location>
</feature>
<proteinExistence type="predicted"/>